<dbReference type="SUPFAM" id="SSF57716">
    <property type="entry name" value="Glucocorticoid receptor-like (DNA-binding domain)"/>
    <property type="match status" value="1"/>
</dbReference>
<dbReference type="Proteomes" id="UP001138751">
    <property type="component" value="Unassembled WGS sequence"/>
</dbReference>
<organism evidence="4 5">
    <name type="scientific">Neoroseomonas soli</name>
    <dbReference type="NCBI Taxonomy" id="1081025"/>
    <lineage>
        <taxon>Bacteria</taxon>
        <taxon>Pseudomonadati</taxon>
        <taxon>Pseudomonadota</taxon>
        <taxon>Alphaproteobacteria</taxon>
        <taxon>Acetobacterales</taxon>
        <taxon>Acetobacteraceae</taxon>
        <taxon>Neoroseomonas</taxon>
    </lineage>
</organism>
<evidence type="ECO:0000256" key="2">
    <source>
        <dbReference type="ARBA" id="ARBA00022833"/>
    </source>
</evidence>
<dbReference type="PANTHER" id="PTHR36150">
    <property type="entry name" value="DNA GYRASE INHIBITOR YACG"/>
    <property type="match status" value="1"/>
</dbReference>
<feature type="binding site" evidence="3">
    <location>
        <position position="17"/>
    </location>
    <ligand>
        <name>Zn(2+)</name>
        <dbReference type="ChEBI" id="CHEBI:29105"/>
    </ligand>
</feature>
<feature type="binding site" evidence="3">
    <location>
        <position position="29"/>
    </location>
    <ligand>
        <name>Zn(2+)</name>
        <dbReference type="ChEBI" id="CHEBI:29105"/>
    </ligand>
</feature>
<feature type="binding site" evidence="3">
    <location>
        <position position="33"/>
    </location>
    <ligand>
        <name>Zn(2+)</name>
        <dbReference type="ChEBI" id="CHEBI:29105"/>
    </ligand>
</feature>
<evidence type="ECO:0000313" key="4">
    <source>
        <dbReference type="EMBL" id="MBR0670130.1"/>
    </source>
</evidence>
<sequence>MAHDPRRPRPASRCPVCGRAASAEARPFCSPRCAQVDLGRWLGGTYAIPGEPEDAMNRDDETA</sequence>
<evidence type="ECO:0000313" key="5">
    <source>
        <dbReference type="Proteomes" id="UP001138751"/>
    </source>
</evidence>
<comment type="similarity">
    <text evidence="3">Belongs to the DNA gyrase inhibitor YacG family.</text>
</comment>
<accession>A0A9X9WSK1</accession>
<comment type="caution">
    <text evidence="4">The sequence shown here is derived from an EMBL/GenBank/DDBJ whole genome shotgun (WGS) entry which is preliminary data.</text>
</comment>
<reference evidence="4" key="2">
    <citation type="journal article" date="2021" name="Syst. Appl. Microbiol.">
        <title>Roseomonas hellenica sp. nov., isolated from roots of wild-growing Alkanna tinctoria.</title>
        <authorList>
            <person name="Rat A."/>
            <person name="Naranjo H.D."/>
            <person name="Lebbe L."/>
            <person name="Cnockaert M."/>
            <person name="Krigas N."/>
            <person name="Grigoriadou K."/>
            <person name="Maloupa E."/>
            <person name="Willems A."/>
        </authorList>
    </citation>
    <scope>NUCLEOTIDE SEQUENCE</scope>
    <source>
        <strain evidence="4">LMG 31231</strain>
    </source>
</reference>
<dbReference type="GO" id="GO:0006355">
    <property type="term" value="P:regulation of DNA-templated transcription"/>
    <property type="evidence" value="ECO:0007669"/>
    <property type="project" value="InterPro"/>
</dbReference>
<protein>
    <recommendedName>
        <fullName evidence="3">DNA gyrase inhibitor YacG</fullName>
    </recommendedName>
</protein>
<dbReference type="PANTHER" id="PTHR36150:SF1">
    <property type="entry name" value="DNA GYRASE INHIBITOR YACG"/>
    <property type="match status" value="1"/>
</dbReference>
<gene>
    <name evidence="3 4" type="primary">yacG</name>
    <name evidence="4" type="ORF">GXW76_02995</name>
</gene>
<dbReference type="Gene3D" id="3.30.50.10">
    <property type="entry name" value="Erythroid Transcription Factor GATA-1, subunit A"/>
    <property type="match status" value="1"/>
</dbReference>
<proteinExistence type="inferred from homology"/>
<keyword evidence="1 3" id="KW-0479">Metal-binding</keyword>
<dbReference type="Pfam" id="PF03884">
    <property type="entry name" value="YacG"/>
    <property type="match status" value="1"/>
</dbReference>
<comment type="cofactor">
    <cofactor evidence="3">
        <name>Zn(2+)</name>
        <dbReference type="ChEBI" id="CHEBI:29105"/>
    </cofactor>
    <text evidence="3">Binds 1 zinc ion.</text>
</comment>
<evidence type="ECO:0000256" key="3">
    <source>
        <dbReference type="HAMAP-Rule" id="MF_00649"/>
    </source>
</evidence>
<dbReference type="InterPro" id="IPR005584">
    <property type="entry name" value="DNA_gyrase_inhibitor_YacG"/>
</dbReference>
<dbReference type="InterPro" id="IPR013088">
    <property type="entry name" value="Znf_NHR/GATA"/>
</dbReference>
<dbReference type="EMBL" id="JAAEDM010000005">
    <property type="protein sequence ID" value="MBR0670130.1"/>
    <property type="molecule type" value="Genomic_DNA"/>
</dbReference>
<keyword evidence="5" id="KW-1185">Reference proteome</keyword>
<dbReference type="RefSeq" id="WP_211860508.1">
    <property type="nucleotide sequence ID" value="NZ_JAAEDM010000005.1"/>
</dbReference>
<dbReference type="GO" id="GO:0008270">
    <property type="term" value="F:zinc ion binding"/>
    <property type="evidence" value="ECO:0007669"/>
    <property type="project" value="UniProtKB-UniRule"/>
</dbReference>
<keyword evidence="2 3" id="KW-0862">Zinc</keyword>
<reference evidence="4" key="1">
    <citation type="submission" date="2020-01" db="EMBL/GenBank/DDBJ databases">
        <authorList>
            <person name="Rat A."/>
        </authorList>
    </citation>
    <scope>NUCLEOTIDE SEQUENCE</scope>
    <source>
        <strain evidence="4">LMG 31231</strain>
    </source>
</reference>
<dbReference type="HAMAP" id="MF_00649">
    <property type="entry name" value="DNA_gyrase_inhibitor_YacG"/>
    <property type="match status" value="1"/>
</dbReference>
<comment type="function">
    <text evidence="3">Inhibits all the catalytic activities of DNA gyrase by preventing its interaction with DNA. Acts by binding directly to the C-terminal domain of GyrB, which probably disrupts DNA binding by the gyrase.</text>
</comment>
<name>A0A9X9WSK1_9PROT</name>
<comment type="subunit">
    <text evidence="3">Interacts with GyrB.</text>
</comment>
<evidence type="ECO:0000256" key="1">
    <source>
        <dbReference type="ARBA" id="ARBA00022723"/>
    </source>
</evidence>
<dbReference type="AlphaFoldDB" id="A0A9X9WSK1"/>
<feature type="binding site" evidence="3">
    <location>
        <position position="14"/>
    </location>
    <ligand>
        <name>Zn(2+)</name>
        <dbReference type="ChEBI" id="CHEBI:29105"/>
    </ligand>
</feature>
<dbReference type="GO" id="GO:0008657">
    <property type="term" value="F:DNA topoisomerase type II (double strand cut, ATP-hydrolyzing) inhibitor activity"/>
    <property type="evidence" value="ECO:0007669"/>
    <property type="project" value="UniProtKB-UniRule"/>
</dbReference>